<dbReference type="Gene3D" id="2.60.120.260">
    <property type="entry name" value="Galactose-binding domain-like"/>
    <property type="match status" value="1"/>
</dbReference>
<gene>
    <name evidence="9" type="ORF">SAMN04488028_108140</name>
</gene>
<dbReference type="InterPro" id="IPR017853">
    <property type="entry name" value="GH"/>
</dbReference>
<dbReference type="EMBL" id="FRAA01000008">
    <property type="protein sequence ID" value="SHK77119.1"/>
    <property type="molecule type" value="Genomic_DNA"/>
</dbReference>
<dbReference type="InterPro" id="IPR006102">
    <property type="entry name" value="Ig-like_GH2"/>
</dbReference>
<evidence type="ECO:0000256" key="3">
    <source>
        <dbReference type="ARBA" id="ARBA00023295"/>
    </source>
</evidence>
<dbReference type="Pfam" id="PF18565">
    <property type="entry name" value="Glyco_hydro2_C5"/>
    <property type="match status" value="1"/>
</dbReference>
<dbReference type="AlphaFoldDB" id="A0A1M6V6M1"/>
<dbReference type="InterPro" id="IPR006101">
    <property type="entry name" value="Glyco_hydro_2"/>
</dbReference>
<dbReference type="InterPro" id="IPR036156">
    <property type="entry name" value="Beta-gal/glucu_dom_sf"/>
</dbReference>
<reference evidence="10" key="1">
    <citation type="submission" date="2016-11" db="EMBL/GenBank/DDBJ databases">
        <authorList>
            <person name="Varghese N."/>
            <person name="Submissions S."/>
        </authorList>
    </citation>
    <scope>NUCLEOTIDE SEQUENCE [LARGE SCALE GENOMIC DNA]</scope>
    <source>
        <strain evidence="10">DSM 26134</strain>
    </source>
</reference>
<feature type="domain" description="Glycoside hydrolase family 2 immunoglobulin-like beta-sandwich" evidence="4">
    <location>
        <begin position="204"/>
        <end position="298"/>
    </location>
</feature>
<feature type="domain" description="Glycoside hydrolase family 2" evidence="8">
    <location>
        <begin position="702"/>
        <end position="782"/>
    </location>
</feature>
<keyword evidence="10" id="KW-1185">Reference proteome</keyword>
<proteinExistence type="inferred from homology"/>
<dbReference type="STRING" id="156994.SAMN04488028_108140"/>
<sequence length="790" mass="88990">MINLDMRQGLLTTIWIAAVAVCSFQCSAPGEGNTRSVTGFNEGWKFTRDTTETIIWEEVQLPHTVQIEPLVVNDMWQGTSWYEKDVDLSLQDGQRAFVRFEGVMHEADVWFNDRFVTQHQGGYLPFSIDITDYLDEGSSNTLRVRVNNENNPVIPPGKAIEVLDFSYYGGIYRDVTLSVTDDIYITDAVHANQVNSGGVLVHFTEVSSEVAKGILKVHIKNDSHKEREVYINYKLDGKDYTSETVRLAGESDTTLMQTLEVKSPRLWSPQSPELYEIAIEVMADHKPVDQLIETTGIRKIELTDDGFFINGKNTFIRGTNRHQEYPYVGYAISDAAQYRDAVKIKNAGFDMVRLSHYPQDEAFLKACDELGIIVMNCLTGWQFVGNEAFVANSYQEIRDMIRRDRNHPSVFFWEVSLNESGMSDEFMVMANDILDAELPYQDIYSAGWIDHPSYDLFIPARQHGKSPDYWNNYQGGVRKVFIAEYGDWEYYAQNAGFNQKAFEDLAEEARTSRQLRSAGEQRLQQQALNYQEATNSNRKGRDVGTIGDANWLMFDYNRGYADDLEASGISDVFRIPKFAHSFYRSQRPAAEQYGFAGIADGSMVDIATFWTESSSPVVKVYSNADEVALYLNEELVEKKLAERDIYATDLDFPPFVFDLGEFEAGTLRAEAFVNGEVVASDTVTTALEPTKLGLSVDLSGVALTTERSDVVFIYATVVDQNGTLVSDDSREVTFALQSEEAELIGENPVRAEAGIATILLRTTRFTKEIKITATAEGMSEGELILSPEMQ</sequence>
<dbReference type="Pfam" id="PF00703">
    <property type="entry name" value="Glyco_hydro_2"/>
    <property type="match status" value="1"/>
</dbReference>
<dbReference type="GO" id="GO:0004553">
    <property type="term" value="F:hydrolase activity, hydrolyzing O-glycosyl compounds"/>
    <property type="evidence" value="ECO:0007669"/>
    <property type="project" value="InterPro"/>
</dbReference>
<name>A0A1M6V6M1_REIAG</name>
<feature type="domain" description="DUF4982" evidence="7">
    <location>
        <begin position="618"/>
        <end position="679"/>
    </location>
</feature>
<dbReference type="GO" id="GO:0005975">
    <property type="term" value="P:carbohydrate metabolic process"/>
    <property type="evidence" value="ECO:0007669"/>
    <property type="project" value="InterPro"/>
</dbReference>
<dbReference type="Proteomes" id="UP000184474">
    <property type="component" value="Unassembled WGS sequence"/>
</dbReference>
<keyword evidence="3" id="KW-0326">Glycosidase</keyword>
<feature type="domain" description="Glycosyl hydrolases family 2 sugar binding" evidence="6">
    <location>
        <begin position="50"/>
        <end position="178"/>
    </location>
</feature>
<evidence type="ECO:0000259" key="4">
    <source>
        <dbReference type="Pfam" id="PF00703"/>
    </source>
</evidence>
<dbReference type="InterPro" id="IPR032311">
    <property type="entry name" value="DUF4982"/>
</dbReference>
<dbReference type="InterPro" id="IPR006104">
    <property type="entry name" value="Glyco_hydro_2_N"/>
</dbReference>
<dbReference type="InterPro" id="IPR040605">
    <property type="entry name" value="Glyco_hydro2_dom5"/>
</dbReference>
<dbReference type="InterPro" id="IPR006103">
    <property type="entry name" value="Glyco_hydro_2_cat"/>
</dbReference>
<evidence type="ECO:0000313" key="9">
    <source>
        <dbReference type="EMBL" id="SHK77119.1"/>
    </source>
</evidence>
<evidence type="ECO:0000256" key="1">
    <source>
        <dbReference type="ARBA" id="ARBA00007401"/>
    </source>
</evidence>
<dbReference type="InterPro" id="IPR013783">
    <property type="entry name" value="Ig-like_fold"/>
</dbReference>
<dbReference type="PRINTS" id="PR00132">
    <property type="entry name" value="GLHYDRLASE2"/>
</dbReference>
<evidence type="ECO:0000259" key="6">
    <source>
        <dbReference type="Pfam" id="PF02837"/>
    </source>
</evidence>
<evidence type="ECO:0000259" key="8">
    <source>
        <dbReference type="Pfam" id="PF18565"/>
    </source>
</evidence>
<dbReference type="Pfam" id="PF02837">
    <property type="entry name" value="Glyco_hydro_2_N"/>
    <property type="match status" value="1"/>
</dbReference>
<dbReference type="Pfam" id="PF16355">
    <property type="entry name" value="DUF4982"/>
    <property type="match status" value="1"/>
</dbReference>
<dbReference type="InterPro" id="IPR008979">
    <property type="entry name" value="Galactose-bd-like_sf"/>
</dbReference>
<evidence type="ECO:0000256" key="2">
    <source>
        <dbReference type="ARBA" id="ARBA00022801"/>
    </source>
</evidence>
<dbReference type="PANTHER" id="PTHR42732">
    <property type="entry name" value="BETA-GALACTOSIDASE"/>
    <property type="match status" value="1"/>
</dbReference>
<comment type="similarity">
    <text evidence="1">Belongs to the glycosyl hydrolase 2 family.</text>
</comment>
<dbReference type="PANTHER" id="PTHR42732:SF1">
    <property type="entry name" value="BETA-MANNOSIDASE"/>
    <property type="match status" value="1"/>
</dbReference>
<accession>A0A1M6V6M1</accession>
<dbReference type="Gene3D" id="2.60.40.10">
    <property type="entry name" value="Immunoglobulins"/>
    <property type="match status" value="3"/>
</dbReference>
<dbReference type="InterPro" id="IPR051913">
    <property type="entry name" value="GH2_Domain-Containing"/>
</dbReference>
<dbReference type="SUPFAM" id="SSF49785">
    <property type="entry name" value="Galactose-binding domain-like"/>
    <property type="match status" value="1"/>
</dbReference>
<evidence type="ECO:0000259" key="5">
    <source>
        <dbReference type="Pfam" id="PF02836"/>
    </source>
</evidence>
<evidence type="ECO:0000259" key="7">
    <source>
        <dbReference type="Pfam" id="PF16355"/>
    </source>
</evidence>
<organism evidence="9 10">
    <name type="scientific">Reichenbachiella agariperforans</name>
    <dbReference type="NCBI Taxonomy" id="156994"/>
    <lineage>
        <taxon>Bacteria</taxon>
        <taxon>Pseudomonadati</taxon>
        <taxon>Bacteroidota</taxon>
        <taxon>Cytophagia</taxon>
        <taxon>Cytophagales</taxon>
        <taxon>Reichenbachiellaceae</taxon>
        <taxon>Reichenbachiella</taxon>
    </lineage>
</organism>
<dbReference type="Pfam" id="PF02836">
    <property type="entry name" value="Glyco_hydro_2_C"/>
    <property type="match status" value="1"/>
</dbReference>
<dbReference type="Gene3D" id="3.20.20.80">
    <property type="entry name" value="Glycosidases"/>
    <property type="match status" value="1"/>
</dbReference>
<evidence type="ECO:0000313" key="10">
    <source>
        <dbReference type="Proteomes" id="UP000184474"/>
    </source>
</evidence>
<keyword evidence="2" id="KW-0378">Hydrolase</keyword>
<dbReference type="SUPFAM" id="SSF51445">
    <property type="entry name" value="(Trans)glycosidases"/>
    <property type="match status" value="1"/>
</dbReference>
<dbReference type="SUPFAM" id="SSF49303">
    <property type="entry name" value="beta-Galactosidase/glucuronidase domain"/>
    <property type="match status" value="1"/>
</dbReference>
<protein>
    <submittedName>
        <fullName evidence="9">Beta-galactosidase</fullName>
    </submittedName>
</protein>
<feature type="domain" description="Glycoside hydrolase family 2 catalytic" evidence="5">
    <location>
        <begin position="300"/>
        <end position="431"/>
    </location>
</feature>